<dbReference type="EMBL" id="RQHW01000013">
    <property type="protein sequence ID" value="TGN20273.1"/>
    <property type="molecule type" value="Genomic_DNA"/>
</dbReference>
<feature type="domain" description="HTH luxR-type" evidence="4">
    <location>
        <begin position="158"/>
        <end position="223"/>
    </location>
</feature>
<dbReference type="SUPFAM" id="SSF46894">
    <property type="entry name" value="C-terminal effector domain of the bipartite response regulators"/>
    <property type="match status" value="1"/>
</dbReference>
<dbReference type="GO" id="GO:0000160">
    <property type="term" value="P:phosphorelay signal transduction system"/>
    <property type="evidence" value="ECO:0007669"/>
    <property type="project" value="InterPro"/>
</dbReference>
<dbReference type="InterPro" id="IPR011006">
    <property type="entry name" value="CheY-like_superfamily"/>
</dbReference>
<dbReference type="Proteomes" id="UP000298058">
    <property type="component" value="Unassembled WGS sequence"/>
</dbReference>
<dbReference type="PROSITE" id="PS50043">
    <property type="entry name" value="HTH_LUXR_2"/>
    <property type="match status" value="1"/>
</dbReference>
<dbReference type="InterPro" id="IPR039420">
    <property type="entry name" value="WalR-like"/>
</dbReference>
<dbReference type="SMART" id="SM00421">
    <property type="entry name" value="HTH_LUXR"/>
    <property type="match status" value="1"/>
</dbReference>
<organism evidence="6 7">
    <name type="scientific">Leptospira idonii</name>
    <dbReference type="NCBI Taxonomy" id="1193500"/>
    <lineage>
        <taxon>Bacteria</taxon>
        <taxon>Pseudomonadati</taxon>
        <taxon>Spirochaetota</taxon>
        <taxon>Spirochaetia</taxon>
        <taxon>Leptospirales</taxon>
        <taxon>Leptospiraceae</taxon>
        <taxon>Leptospira</taxon>
    </lineage>
</organism>
<dbReference type="InterPro" id="IPR001789">
    <property type="entry name" value="Sig_transdc_resp-reg_receiver"/>
</dbReference>
<dbReference type="PANTHER" id="PTHR43214:SF43">
    <property type="entry name" value="TWO-COMPONENT RESPONSE REGULATOR"/>
    <property type="match status" value="1"/>
</dbReference>
<evidence type="ECO:0000256" key="3">
    <source>
        <dbReference type="PROSITE-ProRule" id="PRU00169"/>
    </source>
</evidence>
<accession>A0A4R9M0S0</accession>
<dbReference type="AlphaFoldDB" id="A0A4R9M0S0"/>
<name>A0A4R9M0S0_9LEPT</name>
<dbReference type="InterPro" id="IPR058245">
    <property type="entry name" value="NreC/VraR/RcsB-like_REC"/>
</dbReference>
<proteinExistence type="predicted"/>
<evidence type="ECO:0000259" key="4">
    <source>
        <dbReference type="PROSITE" id="PS50043"/>
    </source>
</evidence>
<evidence type="ECO:0000259" key="5">
    <source>
        <dbReference type="PROSITE" id="PS50110"/>
    </source>
</evidence>
<gene>
    <name evidence="6" type="ORF">EHS15_03370</name>
</gene>
<dbReference type="InterPro" id="IPR016032">
    <property type="entry name" value="Sig_transdc_resp-reg_C-effctor"/>
</dbReference>
<dbReference type="PANTHER" id="PTHR43214">
    <property type="entry name" value="TWO-COMPONENT RESPONSE REGULATOR"/>
    <property type="match status" value="1"/>
</dbReference>
<dbReference type="GO" id="GO:0006355">
    <property type="term" value="P:regulation of DNA-templated transcription"/>
    <property type="evidence" value="ECO:0007669"/>
    <property type="project" value="InterPro"/>
</dbReference>
<dbReference type="PRINTS" id="PR00038">
    <property type="entry name" value="HTHLUXR"/>
</dbReference>
<dbReference type="RefSeq" id="WP_135759138.1">
    <property type="nucleotide sequence ID" value="NZ_RQHW01000013.1"/>
</dbReference>
<feature type="domain" description="Response regulatory" evidence="5">
    <location>
        <begin position="14"/>
        <end position="130"/>
    </location>
</feature>
<dbReference type="CDD" id="cd06170">
    <property type="entry name" value="LuxR_C_like"/>
    <property type="match status" value="1"/>
</dbReference>
<dbReference type="OrthoDB" id="9779069at2"/>
<comment type="caution">
    <text evidence="6">The sequence shown here is derived from an EMBL/GenBank/DDBJ whole genome shotgun (WGS) entry which is preliminary data.</text>
</comment>
<protein>
    <submittedName>
        <fullName evidence="6">DNA-binding response regulator</fullName>
    </submittedName>
</protein>
<sequence>MEGSFSLKENKVYSVSIVEDNDHTSRNIQSLLLQDPQFQFSNRYETADAAIQSFSKEPVDIVILDIGLPGKSGLECLRALKPNFPESKFVVYTVFEDEDKIVDAIRSGASGYLLKDTPPDLFLAELKVIVLGGAPLTPRIADKIIRELSMRNSGFIDPEANSVGLTDRELQILNFVALGMTFPDIADELDISSHTVSRHVEKIYKKMEVHSKSEAIIRGRRMGIIRNVPGYP</sequence>
<keyword evidence="2 6" id="KW-0238">DNA-binding</keyword>
<keyword evidence="1 3" id="KW-0597">Phosphoprotein</keyword>
<dbReference type="CDD" id="cd17535">
    <property type="entry name" value="REC_NarL-like"/>
    <property type="match status" value="1"/>
</dbReference>
<evidence type="ECO:0000313" key="6">
    <source>
        <dbReference type="EMBL" id="TGN20273.1"/>
    </source>
</evidence>
<dbReference type="SMART" id="SM00448">
    <property type="entry name" value="REC"/>
    <property type="match status" value="1"/>
</dbReference>
<dbReference type="SUPFAM" id="SSF52172">
    <property type="entry name" value="CheY-like"/>
    <property type="match status" value="1"/>
</dbReference>
<evidence type="ECO:0000313" key="7">
    <source>
        <dbReference type="Proteomes" id="UP000298058"/>
    </source>
</evidence>
<reference evidence="6" key="1">
    <citation type="journal article" date="2019" name="PLoS Negl. Trop. Dis.">
        <title>Revisiting the worldwide diversity of Leptospira species in the environment.</title>
        <authorList>
            <person name="Vincent A.T."/>
            <person name="Schiettekatte O."/>
            <person name="Bourhy P."/>
            <person name="Veyrier F.J."/>
            <person name="Picardeau M."/>
        </authorList>
    </citation>
    <scope>NUCLEOTIDE SEQUENCE [LARGE SCALE GENOMIC DNA]</scope>
    <source>
        <strain evidence="6">201300427</strain>
    </source>
</reference>
<dbReference type="PROSITE" id="PS50110">
    <property type="entry name" value="RESPONSE_REGULATORY"/>
    <property type="match status" value="1"/>
</dbReference>
<evidence type="ECO:0000256" key="2">
    <source>
        <dbReference type="ARBA" id="ARBA00023125"/>
    </source>
</evidence>
<dbReference type="InterPro" id="IPR000792">
    <property type="entry name" value="Tscrpt_reg_LuxR_C"/>
</dbReference>
<dbReference type="GO" id="GO:0003677">
    <property type="term" value="F:DNA binding"/>
    <property type="evidence" value="ECO:0007669"/>
    <property type="project" value="UniProtKB-KW"/>
</dbReference>
<keyword evidence="7" id="KW-1185">Reference proteome</keyword>
<dbReference type="Pfam" id="PF00196">
    <property type="entry name" value="GerE"/>
    <property type="match status" value="1"/>
</dbReference>
<feature type="modified residue" description="4-aspartylphosphate" evidence="3">
    <location>
        <position position="65"/>
    </location>
</feature>
<dbReference type="Pfam" id="PF00072">
    <property type="entry name" value="Response_reg"/>
    <property type="match status" value="1"/>
</dbReference>
<evidence type="ECO:0000256" key="1">
    <source>
        <dbReference type="ARBA" id="ARBA00022553"/>
    </source>
</evidence>
<dbReference type="Gene3D" id="3.40.50.2300">
    <property type="match status" value="1"/>
</dbReference>